<dbReference type="PROSITE" id="PS50042">
    <property type="entry name" value="CNMP_BINDING_3"/>
    <property type="match status" value="1"/>
</dbReference>
<dbReference type="CDD" id="cd00038">
    <property type="entry name" value="CAP_ED"/>
    <property type="match status" value="1"/>
</dbReference>
<sequence length="152" mass="16357">MTTRTGVLAALPAGHREKLMHLAHDVAFPIATRIFDEGGRADRFWIIRTGSVTLDVRVPGRCAATVETLGGGDLLGWSWLIPPHRWHLGAEAASPVRAEEFDAAAVRALCVDDPVLGQALAVFVAGAVGHRLRSTRTRLLDLYGPYGSGPLR</sequence>
<feature type="domain" description="Cyclic nucleotide-binding" evidence="1">
    <location>
        <begin position="7"/>
        <end position="76"/>
    </location>
</feature>
<dbReference type="SUPFAM" id="SSF51206">
    <property type="entry name" value="cAMP-binding domain-like"/>
    <property type="match status" value="1"/>
</dbReference>
<dbReference type="InterPro" id="IPR018490">
    <property type="entry name" value="cNMP-bd_dom_sf"/>
</dbReference>
<dbReference type="Gene3D" id="2.60.120.10">
    <property type="entry name" value="Jelly Rolls"/>
    <property type="match status" value="1"/>
</dbReference>
<organism evidence="2 3">
    <name type="scientific">Streptomyces lycii</name>
    <dbReference type="NCBI Taxonomy" id="2654337"/>
    <lineage>
        <taxon>Bacteria</taxon>
        <taxon>Bacillati</taxon>
        <taxon>Actinomycetota</taxon>
        <taxon>Actinomycetes</taxon>
        <taxon>Kitasatosporales</taxon>
        <taxon>Streptomycetaceae</taxon>
        <taxon>Streptomyces</taxon>
    </lineage>
</organism>
<dbReference type="InterPro" id="IPR000595">
    <property type="entry name" value="cNMP-bd_dom"/>
</dbReference>
<comment type="caution">
    <text evidence="2">The sequence shown here is derived from an EMBL/GenBank/DDBJ whole genome shotgun (WGS) entry which is preliminary data.</text>
</comment>
<dbReference type="Proteomes" id="UP000621266">
    <property type="component" value="Unassembled WGS sequence"/>
</dbReference>
<evidence type="ECO:0000313" key="2">
    <source>
        <dbReference type="EMBL" id="KAF4405301.1"/>
    </source>
</evidence>
<dbReference type="Pfam" id="PF00027">
    <property type="entry name" value="cNMP_binding"/>
    <property type="match status" value="1"/>
</dbReference>
<protein>
    <submittedName>
        <fullName evidence="2">Cyclic nucleotide-binding domain-containing protein</fullName>
    </submittedName>
</protein>
<evidence type="ECO:0000259" key="1">
    <source>
        <dbReference type="PROSITE" id="PS50042"/>
    </source>
</evidence>
<dbReference type="InterPro" id="IPR014710">
    <property type="entry name" value="RmlC-like_jellyroll"/>
</dbReference>
<proteinExistence type="predicted"/>
<keyword evidence="3" id="KW-1185">Reference proteome</keyword>
<dbReference type="RefSeq" id="WP_098754988.1">
    <property type="nucleotide sequence ID" value="NZ_WHPN01000422.1"/>
</dbReference>
<evidence type="ECO:0000313" key="3">
    <source>
        <dbReference type="Proteomes" id="UP000621266"/>
    </source>
</evidence>
<dbReference type="EMBL" id="WHPN01000422">
    <property type="protein sequence ID" value="KAF4405301.1"/>
    <property type="molecule type" value="Genomic_DNA"/>
</dbReference>
<accession>A0ABQ7F8P7</accession>
<name>A0ABQ7F8P7_9ACTN</name>
<gene>
    <name evidence="2" type="ORF">GCU69_30870</name>
</gene>
<reference evidence="2 3" key="1">
    <citation type="submission" date="2019-10" db="EMBL/GenBank/DDBJ databases">
        <title>Streptomyces tenebrisbrunneis sp.nov., an endogenous actinomycete isolated from of Lycium ruthenicum.</title>
        <authorList>
            <person name="Ma L."/>
        </authorList>
    </citation>
    <scope>NUCLEOTIDE SEQUENCE [LARGE SCALE GENOMIC DNA]</scope>
    <source>
        <strain evidence="2 3">TRM 66187</strain>
    </source>
</reference>